<feature type="active site" description="Cysteine persulfide intermediate" evidence="10">
    <location>
        <position position="335"/>
    </location>
</feature>
<dbReference type="Pfam" id="PF00266">
    <property type="entry name" value="Aminotran_5"/>
    <property type="match status" value="1"/>
</dbReference>
<feature type="binding site" evidence="10">
    <location>
        <position position="162"/>
    </location>
    <ligand>
        <name>pyridoxal 5'-phosphate</name>
        <dbReference type="ChEBI" id="CHEBI:597326"/>
    </ligand>
</feature>
<dbReference type="GO" id="GO:0046872">
    <property type="term" value="F:metal ion binding"/>
    <property type="evidence" value="ECO:0007669"/>
    <property type="project" value="UniProtKB-KW"/>
</dbReference>
<comment type="catalytic activity">
    <reaction evidence="9 10">
        <text>(sulfur carrier)-H + L-cysteine = (sulfur carrier)-SH + L-alanine</text>
        <dbReference type="Rhea" id="RHEA:43892"/>
        <dbReference type="Rhea" id="RHEA-COMP:14737"/>
        <dbReference type="Rhea" id="RHEA-COMP:14739"/>
        <dbReference type="ChEBI" id="CHEBI:29917"/>
        <dbReference type="ChEBI" id="CHEBI:35235"/>
        <dbReference type="ChEBI" id="CHEBI:57972"/>
        <dbReference type="ChEBI" id="CHEBI:64428"/>
        <dbReference type="EC" id="2.8.1.7"/>
    </reaction>
</comment>
<comment type="subunit">
    <text evidence="10">Homodimer. Forms a heterotetramer with IscU, interacts with other sulfur acceptors.</text>
</comment>
<dbReference type="GO" id="GO:0044571">
    <property type="term" value="P:[2Fe-2S] cluster assembly"/>
    <property type="evidence" value="ECO:0007669"/>
    <property type="project" value="UniProtKB-UniRule"/>
</dbReference>
<accession>A0A9D1WRT7</accession>
<dbReference type="GO" id="GO:0030170">
    <property type="term" value="F:pyridoxal phosphate binding"/>
    <property type="evidence" value="ECO:0007669"/>
    <property type="project" value="UniProtKB-UniRule"/>
</dbReference>
<dbReference type="GO" id="GO:0031071">
    <property type="term" value="F:cysteine desulfurase activity"/>
    <property type="evidence" value="ECO:0007669"/>
    <property type="project" value="UniProtKB-UniRule"/>
</dbReference>
<feature type="domain" description="Aminotransferase class V" evidence="12">
    <location>
        <begin position="13"/>
        <end position="376"/>
    </location>
</feature>
<dbReference type="Gene3D" id="3.40.640.10">
    <property type="entry name" value="Type I PLP-dependent aspartate aminotransferase-like (Major domain)"/>
    <property type="match status" value="1"/>
</dbReference>
<dbReference type="EC" id="2.8.1.7" evidence="10"/>
<evidence type="ECO:0000256" key="1">
    <source>
        <dbReference type="ARBA" id="ARBA00001933"/>
    </source>
</evidence>
<evidence type="ECO:0000256" key="5">
    <source>
        <dbReference type="ARBA" id="ARBA00022723"/>
    </source>
</evidence>
<dbReference type="InterPro" id="IPR015424">
    <property type="entry name" value="PyrdxlP-dep_Trfase"/>
</dbReference>
<dbReference type="AlphaFoldDB" id="A0A9D1WRT7"/>
<sequence length="408" mass="44130">MNRNELTQKKRFVYADNAATTQISDEVFQAMLPWLREGGYGNPSSIYELGRRAGFAIEDARKQVADALGAQPNEIFFTGCGSESDNWAIKGVAHQLGPKGKKHIITSAFEHHAVLHTCAALEKEGFEVTYLPVGPLGLLDPQQVADAIRPDTALVTIMYANNEIGTIQPIPQIGAICRQRGVLFHTDAVQAVGNVPIDVQEQQIDLLSLSGHKLHAPKGIGALYIKKGIRFPNLIDGGEQERGRRAGTENVASIIALGKAIQLACADIPQKIAKVTPLRNRIIDALLELPMSRLNGDREQRLMGNVNLSFVGAEGEALLLGLDLLGVCASSGSACTTGSLDPSHVLLSLGLCHEVAHGSLRLTISDWTTEEDVDYLIQAVKAVVERTRSISPLWEDLQTGKKAVPFSR</sequence>
<dbReference type="InterPro" id="IPR017772">
    <property type="entry name" value="Cys_deSase_NifS_bac/arc"/>
</dbReference>
<keyword evidence="3 10" id="KW-0963">Cytoplasm</keyword>
<keyword evidence="5 10" id="KW-0479">Metal-binding</keyword>
<evidence type="ECO:0000256" key="9">
    <source>
        <dbReference type="ARBA" id="ARBA00050776"/>
    </source>
</evidence>
<dbReference type="GO" id="GO:0006520">
    <property type="term" value="P:amino acid metabolic process"/>
    <property type="evidence" value="ECO:0007669"/>
    <property type="project" value="InterPro"/>
</dbReference>
<organism evidence="13 14">
    <name type="scientific">Candidatus Anaerotruncus excrementipullorum</name>
    <dbReference type="NCBI Taxonomy" id="2838465"/>
    <lineage>
        <taxon>Bacteria</taxon>
        <taxon>Bacillati</taxon>
        <taxon>Bacillota</taxon>
        <taxon>Clostridia</taxon>
        <taxon>Eubacteriales</taxon>
        <taxon>Oscillospiraceae</taxon>
        <taxon>Anaerotruncus</taxon>
    </lineage>
</organism>
<dbReference type="PIRSF" id="PIRSF005572">
    <property type="entry name" value="NifS"/>
    <property type="match status" value="1"/>
</dbReference>
<evidence type="ECO:0000313" key="14">
    <source>
        <dbReference type="Proteomes" id="UP000886800"/>
    </source>
</evidence>
<dbReference type="InterPro" id="IPR015421">
    <property type="entry name" value="PyrdxlP-dep_Trfase_major"/>
</dbReference>
<dbReference type="EMBL" id="DXES01000150">
    <property type="protein sequence ID" value="HIX65958.1"/>
    <property type="molecule type" value="Genomic_DNA"/>
</dbReference>
<keyword evidence="6 10" id="KW-0663">Pyridoxal phosphate</keyword>
<gene>
    <name evidence="13" type="primary">nifS</name>
    <name evidence="10" type="synonym">iscS</name>
    <name evidence="13" type="ORF">H9736_06885</name>
</gene>
<evidence type="ECO:0000256" key="3">
    <source>
        <dbReference type="ARBA" id="ARBA00022490"/>
    </source>
</evidence>
<feature type="binding site" evidence="10">
    <location>
        <position position="248"/>
    </location>
    <ligand>
        <name>pyridoxal 5'-phosphate</name>
        <dbReference type="ChEBI" id="CHEBI:597326"/>
    </ligand>
</feature>
<dbReference type="GO" id="GO:1990221">
    <property type="term" value="C:L-cysteine desulfurase complex"/>
    <property type="evidence" value="ECO:0007669"/>
    <property type="project" value="UniProtKB-ARBA"/>
</dbReference>
<evidence type="ECO:0000256" key="6">
    <source>
        <dbReference type="ARBA" id="ARBA00022898"/>
    </source>
</evidence>
<evidence type="ECO:0000256" key="10">
    <source>
        <dbReference type="HAMAP-Rule" id="MF_00331"/>
    </source>
</evidence>
<name>A0A9D1WRT7_9FIRM</name>
<comment type="caution">
    <text evidence="13">The sequence shown here is derived from an EMBL/GenBank/DDBJ whole genome shotgun (WGS) entry which is preliminary data.</text>
</comment>
<reference evidence="13" key="1">
    <citation type="journal article" date="2021" name="PeerJ">
        <title>Extensive microbial diversity within the chicken gut microbiome revealed by metagenomics and culture.</title>
        <authorList>
            <person name="Gilroy R."/>
            <person name="Ravi A."/>
            <person name="Getino M."/>
            <person name="Pursley I."/>
            <person name="Horton D.L."/>
            <person name="Alikhan N.F."/>
            <person name="Baker D."/>
            <person name="Gharbi K."/>
            <person name="Hall N."/>
            <person name="Watson M."/>
            <person name="Adriaenssens E.M."/>
            <person name="Foster-Nyarko E."/>
            <person name="Jarju S."/>
            <person name="Secka A."/>
            <person name="Antonio M."/>
            <person name="Oren A."/>
            <person name="Chaudhuri R.R."/>
            <person name="La Ragione R."/>
            <person name="Hildebrand F."/>
            <person name="Pallen M.J."/>
        </authorList>
    </citation>
    <scope>NUCLEOTIDE SEQUENCE</scope>
    <source>
        <strain evidence="13">CHK188-5543</strain>
    </source>
</reference>
<keyword evidence="8 10" id="KW-0411">Iron-sulfur</keyword>
<dbReference type="GO" id="GO:0051537">
    <property type="term" value="F:2 iron, 2 sulfur cluster binding"/>
    <property type="evidence" value="ECO:0007669"/>
    <property type="project" value="UniProtKB-UniRule"/>
</dbReference>
<comment type="cofactor">
    <cofactor evidence="1 10 11">
        <name>pyridoxal 5'-phosphate</name>
        <dbReference type="ChEBI" id="CHEBI:597326"/>
    </cofactor>
</comment>
<evidence type="ECO:0000256" key="4">
    <source>
        <dbReference type="ARBA" id="ARBA00022679"/>
    </source>
</evidence>
<feature type="binding site" description="via persulfide group" evidence="10">
    <location>
        <position position="335"/>
    </location>
    <ligand>
        <name>[2Fe-2S] cluster</name>
        <dbReference type="ChEBI" id="CHEBI:190135"/>
        <note>ligand shared with IscU</note>
    </ligand>
</feature>
<dbReference type="InterPro" id="IPR010240">
    <property type="entry name" value="Cys_deSase_IscS"/>
</dbReference>
<evidence type="ECO:0000256" key="11">
    <source>
        <dbReference type="RuleBase" id="RU004504"/>
    </source>
</evidence>
<dbReference type="InterPro" id="IPR020578">
    <property type="entry name" value="Aminotrans_V_PyrdxlP_BS"/>
</dbReference>
<evidence type="ECO:0000256" key="2">
    <source>
        <dbReference type="ARBA" id="ARBA00006490"/>
    </source>
</evidence>
<dbReference type="NCBIfam" id="TIGR03402">
    <property type="entry name" value="FeS_nifS"/>
    <property type="match status" value="1"/>
</dbReference>
<comment type="subcellular location">
    <subcellularLocation>
        <location evidence="10">Cytoplasm</location>
    </subcellularLocation>
</comment>
<comment type="pathway">
    <text evidence="10">Cofactor biosynthesis; iron-sulfur cluster biosynthesis.</text>
</comment>
<keyword evidence="4 10" id="KW-0808">Transferase</keyword>
<dbReference type="PANTHER" id="PTHR11601:SF34">
    <property type="entry name" value="CYSTEINE DESULFURASE"/>
    <property type="match status" value="1"/>
</dbReference>
<dbReference type="PANTHER" id="PTHR11601">
    <property type="entry name" value="CYSTEINE DESULFURYLASE FAMILY MEMBER"/>
    <property type="match status" value="1"/>
</dbReference>
<reference evidence="13" key="2">
    <citation type="submission" date="2021-04" db="EMBL/GenBank/DDBJ databases">
        <authorList>
            <person name="Gilroy R."/>
        </authorList>
    </citation>
    <scope>NUCLEOTIDE SEQUENCE</scope>
    <source>
        <strain evidence="13">CHK188-5543</strain>
    </source>
</reference>
<evidence type="ECO:0000313" key="13">
    <source>
        <dbReference type="EMBL" id="HIX65958.1"/>
    </source>
</evidence>
<comment type="function">
    <text evidence="10">Master enzyme that delivers sulfur to a number of partners involved in Fe-S cluster assembly, tRNA modification or cofactor biosynthesis. Catalyzes the removal of elemental sulfur atoms from cysteine to produce alanine. Functions as a sulfur delivery protein for Fe-S cluster synthesis onto IscU, an Fe-S scaffold assembly protein, as well as other S acceptor proteins.</text>
</comment>
<evidence type="ECO:0000256" key="8">
    <source>
        <dbReference type="ARBA" id="ARBA00023014"/>
    </source>
</evidence>
<feature type="modified residue" description="N6-(pyridoxal phosphate)lysine" evidence="10">
    <location>
        <position position="213"/>
    </location>
</feature>
<dbReference type="Gene3D" id="3.90.1150.10">
    <property type="entry name" value="Aspartate Aminotransferase, domain 1"/>
    <property type="match status" value="1"/>
</dbReference>
<feature type="binding site" evidence="10">
    <location>
        <begin position="210"/>
        <end position="212"/>
    </location>
    <ligand>
        <name>pyridoxal 5'-phosphate</name>
        <dbReference type="ChEBI" id="CHEBI:597326"/>
    </ligand>
</feature>
<feature type="binding site" evidence="10">
    <location>
        <begin position="81"/>
        <end position="82"/>
    </location>
    <ligand>
        <name>pyridoxal 5'-phosphate</name>
        <dbReference type="ChEBI" id="CHEBI:597326"/>
    </ligand>
</feature>
<evidence type="ECO:0000256" key="7">
    <source>
        <dbReference type="ARBA" id="ARBA00023004"/>
    </source>
</evidence>
<keyword evidence="7 10" id="KW-0408">Iron</keyword>
<keyword evidence="10" id="KW-0001">2Fe-2S</keyword>
<dbReference type="InterPro" id="IPR000192">
    <property type="entry name" value="Aminotrans_V_dom"/>
</dbReference>
<comment type="similarity">
    <text evidence="2 10">Belongs to the class-V pyridoxal-phosphate-dependent aminotransferase family. NifS/IscS subfamily.</text>
</comment>
<evidence type="ECO:0000259" key="12">
    <source>
        <dbReference type="Pfam" id="PF00266"/>
    </source>
</evidence>
<dbReference type="InterPro" id="IPR016454">
    <property type="entry name" value="Cysteine_dSase"/>
</dbReference>
<dbReference type="Proteomes" id="UP000886800">
    <property type="component" value="Unassembled WGS sequence"/>
</dbReference>
<dbReference type="SUPFAM" id="SSF53383">
    <property type="entry name" value="PLP-dependent transferases"/>
    <property type="match status" value="1"/>
</dbReference>
<proteinExistence type="inferred from homology"/>
<dbReference type="HAMAP" id="MF_00331">
    <property type="entry name" value="Cys_desulf_IscS"/>
    <property type="match status" value="1"/>
</dbReference>
<feature type="binding site" evidence="10">
    <location>
        <position position="190"/>
    </location>
    <ligand>
        <name>pyridoxal 5'-phosphate</name>
        <dbReference type="ChEBI" id="CHEBI:597326"/>
    </ligand>
</feature>
<dbReference type="InterPro" id="IPR015422">
    <property type="entry name" value="PyrdxlP-dep_Trfase_small"/>
</dbReference>
<dbReference type="PROSITE" id="PS00595">
    <property type="entry name" value="AA_TRANSFER_CLASS_5"/>
    <property type="match status" value="1"/>
</dbReference>
<protein>
    <recommendedName>
        <fullName evidence="10">Cysteine desulfurase IscS</fullName>
        <ecNumber evidence="10">2.8.1.7</ecNumber>
    </recommendedName>
</protein>
<dbReference type="FunFam" id="3.40.640.10:FF:000084">
    <property type="entry name" value="IscS-like cysteine desulfurase"/>
    <property type="match status" value="1"/>
</dbReference>